<proteinExistence type="predicted"/>
<evidence type="ECO:0008006" key="4">
    <source>
        <dbReference type="Google" id="ProtNLM"/>
    </source>
</evidence>
<dbReference type="EMBL" id="BGZK01004360">
    <property type="protein sequence ID" value="GBP08529.1"/>
    <property type="molecule type" value="Genomic_DNA"/>
</dbReference>
<evidence type="ECO:0000256" key="1">
    <source>
        <dbReference type="SAM" id="MobiDB-lite"/>
    </source>
</evidence>
<dbReference type="OrthoDB" id="8123891at2759"/>
<keyword evidence="3" id="KW-1185">Reference proteome</keyword>
<dbReference type="AlphaFoldDB" id="A0A4C1T235"/>
<feature type="compositionally biased region" description="Low complexity" evidence="1">
    <location>
        <begin position="1"/>
        <end position="18"/>
    </location>
</feature>
<feature type="region of interest" description="Disordered" evidence="1">
    <location>
        <begin position="1"/>
        <end position="24"/>
    </location>
</feature>
<sequence>MARAATGTATTGGTASSSSKKKLPLGVSSPSCAQNALQDETALGLALAILNKKDGATDIFKNLANVCGLSGIIVEAPYKRGIPVQCHRCQLYGHAAGNCHAHPVRECFDSHWTKECACTRVSGGKPAWCNYGTTHGQLRRVPIAPKPRIQKNKTLQKFNRLFTH</sequence>
<gene>
    <name evidence="2" type="ORF">EVAR_71161_1</name>
</gene>
<reference evidence="2 3" key="1">
    <citation type="journal article" date="2019" name="Commun. Biol.">
        <title>The bagworm genome reveals a unique fibroin gene that provides high tensile strength.</title>
        <authorList>
            <person name="Kono N."/>
            <person name="Nakamura H."/>
            <person name="Ohtoshi R."/>
            <person name="Tomita M."/>
            <person name="Numata K."/>
            <person name="Arakawa K."/>
        </authorList>
    </citation>
    <scope>NUCLEOTIDE SEQUENCE [LARGE SCALE GENOMIC DNA]</scope>
</reference>
<accession>A0A4C1T235</accession>
<name>A0A4C1T235_EUMVA</name>
<evidence type="ECO:0000313" key="2">
    <source>
        <dbReference type="EMBL" id="GBP08529.1"/>
    </source>
</evidence>
<dbReference type="Proteomes" id="UP000299102">
    <property type="component" value="Unassembled WGS sequence"/>
</dbReference>
<protein>
    <recommendedName>
        <fullName evidence="4">Nucleic-acid-binding protein from transposon X-element</fullName>
    </recommendedName>
</protein>
<comment type="caution">
    <text evidence="2">The sequence shown here is derived from an EMBL/GenBank/DDBJ whole genome shotgun (WGS) entry which is preliminary data.</text>
</comment>
<evidence type="ECO:0000313" key="3">
    <source>
        <dbReference type="Proteomes" id="UP000299102"/>
    </source>
</evidence>
<organism evidence="2 3">
    <name type="scientific">Eumeta variegata</name>
    <name type="common">Bagworm moth</name>
    <name type="synonym">Eumeta japonica</name>
    <dbReference type="NCBI Taxonomy" id="151549"/>
    <lineage>
        <taxon>Eukaryota</taxon>
        <taxon>Metazoa</taxon>
        <taxon>Ecdysozoa</taxon>
        <taxon>Arthropoda</taxon>
        <taxon>Hexapoda</taxon>
        <taxon>Insecta</taxon>
        <taxon>Pterygota</taxon>
        <taxon>Neoptera</taxon>
        <taxon>Endopterygota</taxon>
        <taxon>Lepidoptera</taxon>
        <taxon>Glossata</taxon>
        <taxon>Ditrysia</taxon>
        <taxon>Tineoidea</taxon>
        <taxon>Psychidae</taxon>
        <taxon>Oiketicinae</taxon>
        <taxon>Eumeta</taxon>
    </lineage>
</organism>